<dbReference type="Proteomes" id="UP000800200">
    <property type="component" value="Unassembled WGS sequence"/>
</dbReference>
<gene>
    <name evidence="2" type="ORF">K469DRAFT_123534</name>
</gene>
<feature type="compositionally biased region" description="Acidic residues" evidence="1">
    <location>
        <begin position="106"/>
        <end position="123"/>
    </location>
</feature>
<protein>
    <submittedName>
        <fullName evidence="2">Uncharacterized protein</fullName>
    </submittedName>
</protein>
<name>A0A6A6E7U6_9PEZI</name>
<evidence type="ECO:0000256" key="1">
    <source>
        <dbReference type="SAM" id="MobiDB-lite"/>
    </source>
</evidence>
<reference evidence="2" key="1">
    <citation type="journal article" date="2020" name="Stud. Mycol.">
        <title>101 Dothideomycetes genomes: a test case for predicting lifestyles and emergence of pathogens.</title>
        <authorList>
            <person name="Haridas S."/>
            <person name="Albert R."/>
            <person name="Binder M."/>
            <person name="Bloem J."/>
            <person name="Labutti K."/>
            <person name="Salamov A."/>
            <person name="Andreopoulos B."/>
            <person name="Baker S."/>
            <person name="Barry K."/>
            <person name="Bills G."/>
            <person name="Bluhm B."/>
            <person name="Cannon C."/>
            <person name="Castanera R."/>
            <person name="Culley D."/>
            <person name="Daum C."/>
            <person name="Ezra D."/>
            <person name="Gonzalez J."/>
            <person name="Henrissat B."/>
            <person name="Kuo A."/>
            <person name="Liang C."/>
            <person name="Lipzen A."/>
            <person name="Lutzoni F."/>
            <person name="Magnuson J."/>
            <person name="Mondo S."/>
            <person name="Nolan M."/>
            <person name="Ohm R."/>
            <person name="Pangilinan J."/>
            <person name="Park H.-J."/>
            <person name="Ramirez L."/>
            <person name="Alfaro M."/>
            <person name="Sun H."/>
            <person name="Tritt A."/>
            <person name="Yoshinaga Y."/>
            <person name="Zwiers L.-H."/>
            <person name="Turgeon B."/>
            <person name="Goodwin S."/>
            <person name="Spatafora J."/>
            <person name="Crous P."/>
            <person name="Grigoriev I."/>
        </authorList>
    </citation>
    <scope>NUCLEOTIDE SEQUENCE</scope>
    <source>
        <strain evidence="2">CBS 207.26</strain>
    </source>
</reference>
<sequence>MPPTEIEIVDVDEEMLPRGSHIHRRERSPGPYTVPVLPTPMQSSFRDQRRVTFDSEPVHRTLRREFSDPWRYSEENNAPLMHYQNRRLSEHKFSPPLHQNSRLSFTDEDESSDSDIEELDISDGSDAGSSLFSDEGGVPQRQDSAPLPIGLSNTILRDDTFNIIKS</sequence>
<evidence type="ECO:0000313" key="2">
    <source>
        <dbReference type="EMBL" id="KAF2187095.1"/>
    </source>
</evidence>
<organism evidence="2 3">
    <name type="scientific">Zopfia rhizophila CBS 207.26</name>
    <dbReference type="NCBI Taxonomy" id="1314779"/>
    <lineage>
        <taxon>Eukaryota</taxon>
        <taxon>Fungi</taxon>
        <taxon>Dikarya</taxon>
        <taxon>Ascomycota</taxon>
        <taxon>Pezizomycotina</taxon>
        <taxon>Dothideomycetes</taxon>
        <taxon>Dothideomycetes incertae sedis</taxon>
        <taxon>Zopfiaceae</taxon>
        <taxon>Zopfia</taxon>
    </lineage>
</organism>
<dbReference type="AlphaFoldDB" id="A0A6A6E7U6"/>
<dbReference type="EMBL" id="ML994628">
    <property type="protein sequence ID" value="KAF2187095.1"/>
    <property type="molecule type" value="Genomic_DNA"/>
</dbReference>
<accession>A0A6A6E7U6</accession>
<evidence type="ECO:0000313" key="3">
    <source>
        <dbReference type="Proteomes" id="UP000800200"/>
    </source>
</evidence>
<feature type="region of interest" description="Disordered" evidence="1">
    <location>
        <begin position="16"/>
        <end position="52"/>
    </location>
</feature>
<keyword evidence="3" id="KW-1185">Reference proteome</keyword>
<proteinExistence type="predicted"/>
<feature type="region of interest" description="Disordered" evidence="1">
    <location>
        <begin position="81"/>
        <end position="151"/>
    </location>
</feature>